<dbReference type="InterPro" id="IPR052021">
    <property type="entry name" value="Type-I_RS_S_subunit"/>
</dbReference>
<keyword evidence="3" id="KW-0238">DNA-binding</keyword>
<feature type="non-terminal residue" evidence="5">
    <location>
        <position position="162"/>
    </location>
</feature>
<sequence>MADKSLWEPGKNIWLTSKDVKSEYLSDSEMKISDKGLKNLQQYPANSMVLVARSGILKHSLPLALVRTPFTVNQDLKVLQVKEDNPEFIFFALKAKTRKILQNFVKSGTTVQSLMMPELMQMELEIPNKATQDRIANFFILFDKKIEAQQKKLTEPLHGRGS</sequence>
<organism evidence="5 6">
    <name type="scientific">Sutterella parvirubra YIT 11816</name>
    <dbReference type="NCBI Taxonomy" id="762967"/>
    <lineage>
        <taxon>Bacteria</taxon>
        <taxon>Pseudomonadati</taxon>
        <taxon>Pseudomonadota</taxon>
        <taxon>Betaproteobacteria</taxon>
        <taxon>Burkholderiales</taxon>
        <taxon>Sutterellaceae</taxon>
        <taxon>Sutterella</taxon>
    </lineage>
</organism>
<keyword evidence="6" id="KW-1185">Reference proteome</keyword>
<dbReference type="Gene3D" id="3.90.220.20">
    <property type="entry name" value="DNA methylase specificity domains"/>
    <property type="match status" value="1"/>
</dbReference>
<evidence type="ECO:0000256" key="3">
    <source>
        <dbReference type="ARBA" id="ARBA00023125"/>
    </source>
</evidence>
<dbReference type="RefSeq" id="WP_008541155.1">
    <property type="nucleotide sequence ID" value="NZ_JH604891.1"/>
</dbReference>
<accession>H3KCX8</accession>
<feature type="domain" description="Type I restriction modification DNA specificity" evidence="4">
    <location>
        <begin position="4"/>
        <end position="152"/>
    </location>
</feature>
<evidence type="ECO:0000313" key="5">
    <source>
        <dbReference type="EMBL" id="EHY32030.1"/>
    </source>
</evidence>
<dbReference type="SUPFAM" id="SSF116734">
    <property type="entry name" value="DNA methylase specificity domain"/>
    <property type="match status" value="1"/>
</dbReference>
<proteinExistence type="inferred from homology"/>
<evidence type="ECO:0000256" key="2">
    <source>
        <dbReference type="ARBA" id="ARBA00022747"/>
    </source>
</evidence>
<dbReference type="STRING" id="762967.HMPREF9440_00582"/>
<dbReference type="InterPro" id="IPR044946">
    <property type="entry name" value="Restrct_endonuc_typeI_TRD_sf"/>
</dbReference>
<protein>
    <submittedName>
        <fullName evidence="5">Type I restriction modification DNA specificity domain protein</fullName>
    </submittedName>
</protein>
<evidence type="ECO:0000313" key="6">
    <source>
        <dbReference type="Proteomes" id="UP000004956"/>
    </source>
</evidence>
<dbReference type="Gene3D" id="1.10.287.1120">
    <property type="entry name" value="Bipartite methylase S protein"/>
    <property type="match status" value="1"/>
</dbReference>
<evidence type="ECO:0000256" key="1">
    <source>
        <dbReference type="ARBA" id="ARBA00010923"/>
    </source>
</evidence>
<gene>
    <name evidence="5" type="ORF">HMPREF9440_00582</name>
</gene>
<keyword evidence="2" id="KW-0680">Restriction system</keyword>
<comment type="similarity">
    <text evidence="1">Belongs to the type-I restriction system S methylase family.</text>
</comment>
<dbReference type="PANTHER" id="PTHR30408:SF12">
    <property type="entry name" value="TYPE I RESTRICTION ENZYME MJAVIII SPECIFICITY SUBUNIT"/>
    <property type="match status" value="1"/>
</dbReference>
<reference evidence="5 6" key="1">
    <citation type="submission" date="2011-11" db="EMBL/GenBank/DDBJ databases">
        <authorList>
            <person name="Weinstock G."/>
            <person name="Sodergren E."/>
            <person name="Clifton S."/>
            <person name="Fulton L."/>
            <person name="Fulton B."/>
            <person name="Courtney L."/>
            <person name="Fronick C."/>
            <person name="Harrison M."/>
            <person name="Strong C."/>
            <person name="Farmer C."/>
            <person name="Delahaunty K."/>
            <person name="Markovic C."/>
            <person name="Hall O."/>
            <person name="Minx P."/>
            <person name="Tomlinson C."/>
            <person name="Mitreva M."/>
            <person name="Hou S."/>
            <person name="Chen J."/>
            <person name="Wollam A."/>
            <person name="Pepin K.H."/>
            <person name="Johnson M."/>
            <person name="Bhonagiri V."/>
            <person name="Zhang X."/>
            <person name="Suruliraj S."/>
            <person name="Warren W."/>
            <person name="Chinwalla A."/>
            <person name="Mardis E.R."/>
            <person name="Wilson R.K."/>
        </authorList>
    </citation>
    <scope>NUCLEOTIDE SEQUENCE [LARGE SCALE GENOMIC DNA]</scope>
    <source>
        <strain evidence="5 6">YIT 11816</strain>
    </source>
</reference>
<dbReference type="AlphaFoldDB" id="H3KCX8"/>
<dbReference type="HOGENOM" id="CLU_1639099_0_0_4"/>
<evidence type="ECO:0000259" key="4">
    <source>
        <dbReference type="Pfam" id="PF01420"/>
    </source>
</evidence>
<name>H3KCX8_9BURK</name>
<comment type="caution">
    <text evidence="5">The sequence shown here is derived from an EMBL/GenBank/DDBJ whole genome shotgun (WGS) entry which is preliminary data.</text>
</comment>
<dbReference type="Proteomes" id="UP000004956">
    <property type="component" value="Unassembled WGS sequence"/>
</dbReference>
<dbReference type="Pfam" id="PF01420">
    <property type="entry name" value="Methylase_S"/>
    <property type="match status" value="1"/>
</dbReference>
<dbReference type="EMBL" id="AFBQ01000068">
    <property type="protein sequence ID" value="EHY32030.1"/>
    <property type="molecule type" value="Genomic_DNA"/>
</dbReference>
<dbReference type="InterPro" id="IPR000055">
    <property type="entry name" value="Restrct_endonuc_typeI_TRD"/>
</dbReference>
<dbReference type="PANTHER" id="PTHR30408">
    <property type="entry name" value="TYPE-1 RESTRICTION ENZYME ECOKI SPECIFICITY PROTEIN"/>
    <property type="match status" value="1"/>
</dbReference>
<dbReference type="GO" id="GO:0003677">
    <property type="term" value="F:DNA binding"/>
    <property type="evidence" value="ECO:0007669"/>
    <property type="project" value="UniProtKB-KW"/>
</dbReference>
<dbReference type="GO" id="GO:0009307">
    <property type="term" value="P:DNA restriction-modification system"/>
    <property type="evidence" value="ECO:0007669"/>
    <property type="project" value="UniProtKB-KW"/>
</dbReference>